<dbReference type="InterPro" id="IPR027417">
    <property type="entry name" value="P-loop_NTPase"/>
</dbReference>
<dbReference type="InterPro" id="IPR051162">
    <property type="entry name" value="T4SS_component"/>
</dbReference>
<dbReference type="CDD" id="cd01127">
    <property type="entry name" value="TrwB_TraG_TraD_VirD4"/>
    <property type="match status" value="1"/>
</dbReference>
<gene>
    <name evidence="4" type="ORF">COS58_00865</name>
</gene>
<dbReference type="NCBIfam" id="TIGR04272">
    <property type="entry name" value="cxxc_cxxc_Mbark"/>
    <property type="match status" value="1"/>
</dbReference>
<dbReference type="EMBL" id="PEVG01000009">
    <property type="protein sequence ID" value="PIU99712.1"/>
    <property type="molecule type" value="Genomic_DNA"/>
</dbReference>
<dbReference type="SUPFAM" id="SSF52540">
    <property type="entry name" value="P-loop containing nucleoside triphosphate hydrolases"/>
    <property type="match status" value="1"/>
</dbReference>
<feature type="region of interest" description="Disordered" evidence="1">
    <location>
        <begin position="1"/>
        <end position="28"/>
    </location>
</feature>
<comment type="caution">
    <text evidence="4">The sequence shown here is derived from an EMBL/GenBank/DDBJ whole genome shotgun (WGS) entry which is preliminary data.</text>
</comment>
<evidence type="ECO:0000313" key="5">
    <source>
        <dbReference type="Proteomes" id="UP000228561"/>
    </source>
</evidence>
<dbReference type="PANTHER" id="PTHR30121">
    <property type="entry name" value="UNCHARACTERIZED PROTEIN YJGR-RELATED"/>
    <property type="match status" value="1"/>
</dbReference>
<dbReference type="InterPro" id="IPR019476">
    <property type="entry name" value="T4SS_TraD_DNA-bd"/>
</dbReference>
<evidence type="ECO:0000313" key="4">
    <source>
        <dbReference type="EMBL" id="PIU99712.1"/>
    </source>
</evidence>
<evidence type="ECO:0000259" key="2">
    <source>
        <dbReference type="Pfam" id="PF10412"/>
    </source>
</evidence>
<accession>A0A2M7B9A9</accession>
<dbReference type="AlphaFoldDB" id="A0A2M7B9A9"/>
<dbReference type="InterPro" id="IPR026363">
    <property type="entry name" value="CxxC-x17-CxxC_dom"/>
</dbReference>
<feature type="compositionally biased region" description="Basic and acidic residues" evidence="1">
    <location>
        <begin position="628"/>
        <end position="637"/>
    </location>
</feature>
<dbReference type="Pfam" id="PF23477">
    <property type="entry name" value="zf_Tbcl_2"/>
    <property type="match status" value="1"/>
</dbReference>
<dbReference type="Pfam" id="PF10412">
    <property type="entry name" value="TrwB_AAD_bind"/>
    <property type="match status" value="1"/>
</dbReference>
<feature type="region of interest" description="Disordered" evidence="1">
    <location>
        <begin position="628"/>
        <end position="648"/>
    </location>
</feature>
<reference evidence="5" key="1">
    <citation type="submission" date="2017-09" db="EMBL/GenBank/DDBJ databases">
        <title>Depth-based differentiation of microbial function through sediment-hosted aquifers and enrichment of novel symbionts in the deep terrestrial subsurface.</title>
        <authorList>
            <person name="Probst A.J."/>
            <person name="Ladd B."/>
            <person name="Jarett J.K."/>
            <person name="Geller-Mcgrath D.E."/>
            <person name="Sieber C.M.K."/>
            <person name="Emerson J.B."/>
            <person name="Anantharaman K."/>
            <person name="Thomas B.C."/>
            <person name="Malmstrom R."/>
            <person name="Stieglmeier M."/>
            <person name="Klingl A."/>
            <person name="Woyke T."/>
            <person name="Ryan C.M."/>
            <person name="Banfield J.F."/>
        </authorList>
    </citation>
    <scope>NUCLEOTIDE SEQUENCE [LARGE SCALE GENOMIC DNA]</scope>
</reference>
<dbReference type="PANTHER" id="PTHR30121:SF6">
    <property type="entry name" value="SLR6007 PROTEIN"/>
    <property type="match status" value="1"/>
</dbReference>
<dbReference type="Gene3D" id="3.40.50.300">
    <property type="entry name" value="P-loop containing nucleotide triphosphate hydrolases"/>
    <property type="match status" value="2"/>
</dbReference>
<protein>
    <submittedName>
        <fullName evidence="4">Uncharacterized protein</fullName>
    </submittedName>
</protein>
<proteinExistence type="predicted"/>
<feature type="compositionally biased region" description="Polar residues" evidence="1">
    <location>
        <begin position="8"/>
        <end position="25"/>
    </location>
</feature>
<organism evidence="4 5">
    <name type="scientific">Candidatus Tagabacteria bacterium CG03_land_8_20_14_0_80_41_22</name>
    <dbReference type="NCBI Taxonomy" id="1975020"/>
    <lineage>
        <taxon>Bacteria</taxon>
        <taxon>Candidatus Tagaibacteriota</taxon>
    </lineage>
</organism>
<sequence length="648" mass="73195">MAEELKENNNQNNTGGADTVSTIPNIPNGKANGLDDVNYFAQTNFRNERRSFGIKREDRTKHMYIIGKTGMGKSTVEENMAIQDIQRGDGVGIIDPHGQFAEKMLSFVPENRIKDVVYFCPHDTDWPMAFNIMEDIGMEQRHLVASGLMGVFKKIWPDVWSARMEYILNNTILALLEYPDSTILGINRMLSDKDYRKEVISKVTDPVVKAFWEQEFAKYTDRFMTEAGAAIQNKVGQFISNPLIRNIIGQPKSSFNMRKIMDEKKILIMNLSKGRIGESNSQLIGAMLITKLYLSAMSRVNVSEQQRTDFYLYVDEFQNFATQSFKDILSEARKYRLNLVLAHQYIAQMDETVRDAVFGNVGTLVVFRIGAFDAEVLEKEFSPDFMATDIVNLGFANIYLKLMINGVASRPFSAMTLPPIPMPEKSYVKEIIEFTRKEYARAKKDVDKKIAEWHLPIKPVFTETKYASASGAIPPDKQTAKFSDEAQAPRPQLFDATCSGCGEKTQVPFKPDGKRPVYCRNCKIQYLSKKGVFPSKAAPSNKQTSPFFKGTPSFDEGEIVRKNIPEQSISLSDLRRTALSEKKKTKISPDLGGLRRILEKTLDEASIATAQTAAKVIEKAKQVEQEIQTEQKNENGKKVIKPGESIKF</sequence>
<dbReference type="Proteomes" id="UP000228561">
    <property type="component" value="Unassembled WGS sequence"/>
</dbReference>
<feature type="domain" description="CxxC-x17-CxxC" evidence="3">
    <location>
        <begin position="492"/>
        <end position="522"/>
    </location>
</feature>
<evidence type="ECO:0000259" key="3">
    <source>
        <dbReference type="Pfam" id="PF23477"/>
    </source>
</evidence>
<feature type="domain" description="Type IV secretion system coupling protein TraD DNA-binding" evidence="2">
    <location>
        <begin position="56"/>
        <end position="368"/>
    </location>
</feature>
<name>A0A2M7B9A9_9BACT</name>
<evidence type="ECO:0000256" key="1">
    <source>
        <dbReference type="SAM" id="MobiDB-lite"/>
    </source>
</evidence>